<dbReference type="SUPFAM" id="SSF53448">
    <property type="entry name" value="Nucleotide-diphospho-sugar transferases"/>
    <property type="match status" value="1"/>
</dbReference>
<dbReference type="Gene3D" id="3.90.550.10">
    <property type="entry name" value="Spore Coat Polysaccharide Biosynthesis Protein SpsA, Chain A"/>
    <property type="match status" value="1"/>
</dbReference>
<proteinExistence type="inferred from homology"/>
<dbReference type="RefSeq" id="WP_066242148.1">
    <property type="nucleotide sequence ID" value="NZ_LSGP01000017.1"/>
</dbReference>
<evidence type="ECO:0000256" key="2">
    <source>
        <dbReference type="ARBA" id="ARBA00022679"/>
    </source>
</evidence>
<keyword evidence="7 8" id="KW-0501">Molybdenum cofactor biosynthesis</keyword>
<comment type="subcellular location">
    <subcellularLocation>
        <location evidence="8">Cytoplasm</location>
    </subcellularLocation>
</comment>
<reference evidence="10 11" key="1">
    <citation type="submission" date="2016-02" db="EMBL/GenBank/DDBJ databases">
        <title>Anaerosporomusa subterraneum gen. nov., sp. nov., a spore-forming obligate anaerobe isolated from saprolite.</title>
        <authorList>
            <person name="Choi J.K."/>
            <person name="Shah M."/>
            <person name="Yee N."/>
        </authorList>
    </citation>
    <scope>NUCLEOTIDE SEQUENCE [LARGE SCALE GENOMIC DNA]</scope>
    <source>
        <strain evidence="10 11">RU4</strain>
    </source>
</reference>
<evidence type="ECO:0000313" key="10">
    <source>
        <dbReference type="EMBL" id="KYZ76528.1"/>
    </source>
</evidence>
<name>A0A154BSN6_ANASB</name>
<dbReference type="STRING" id="1794912.AXX12_08850"/>
<dbReference type="GO" id="GO:0006777">
    <property type="term" value="P:Mo-molybdopterin cofactor biosynthetic process"/>
    <property type="evidence" value="ECO:0007669"/>
    <property type="project" value="UniProtKB-KW"/>
</dbReference>
<dbReference type="PANTHER" id="PTHR19136">
    <property type="entry name" value="MOLYBDENUM COFACTOR GUANYLYLTRANSFERASE"/>
    <property type="match status" value="1"/>
</dbReference>
<dbReference type="InterPro" id="IPR029044">
    <property type="entry name" value="Nucleotide-diphossugar_trans"/>
</dbReference>
<dbReference type="GO" id="GO:0061603">
    <property type="term" value="F:molybdenum cofactor guanylyltransferase activity"/>
    <property type="evidence" value="ECO:0007669"/>
    <property type="project" value="UniProtKB-EC"/>
</dbReference>
<gene>
    <name evidence="8" type="primary">mobA</name>
    <name evidence="10" type="ORF">AXX12_08850</name>
</gene>
<feature type="domain" description="MobA-like NTP transferase" evidence="9">
    <location>
        <begin position="15"/>
        <end position="159"/>
    </location>
</feature>
<dbReference type="OrthoDB" id="9788394at2"/>
<comment type="domain">
    <text evidence="8">The N-terminal domain determines nucleotide recognition and specific binding, while the C-terminal domain determines the specific binding to the target protein.</text>
</comment>
<evidence type="ECO:0000256" key="3">
    <source>
        <dbReference type="ARBA" id="ARBA00022723"/>
    </source>
</evidence>
<keyword evidence="2 8" id="KW-0808">Transferase</keyword>
<feature type="binding site" evidence="8">
    <location>
        <position position="75"/>
    </location>
    <ligand>
        <name>GTP</name>
        <dbReference type="ChEBI" id="CHEBI:37565"/>
    </ligand>
</feature>
<keyword evidence="11" id="KW-1185">Reference proteome</keyword>
<dbReference type="CDD" id="cd02503">
    <property type="entry name" value="MobA"/>
    <property type="match status" value="1"/>
</dbReference>
<dbReference type="AlphaFoldDB" id="A0A154BSN6"/>
<dbReference type="GO" id="GO:0046872">
    <property type="term" value="F:metal ion binding"/>
    <property type="evidence" value="ECO:0007669"/>
    <property type="project" value="UniProtKB-KW"/>
</dbReference>
<dbReference type="Proteomes" id="UP000076268">
    <property type="component" value="Unassembled WGS sequence"/>
</dbReference>
<dbReference type="GO" id="GO:0005525">
    <property type="term" value="F:GTP binding"/>
    <property type="evidence" value="ECO:0007669"/>
    <property type="project" value="UniProtKB-UniRule"/>
</dbReference>
<evidence type="ECO:0000256" key="8">
    <source>
        <dbReference type="HAMAP-Rule" id="MF_00316"/>
    </source>
</evidence>
<protein>
    <recommendedName>
        <fullName evidence="8">Probable molybdenum cofactor guanylyltransferase</fullName>
        <shortName evidence="8">MoCo guanylyltransferase</shortName>
        <ecNumber evidence="8">2.7.7.77</ecNumber>
    </recommendedName>
    <alternativeName>
        <fullName evidence="8">GTP:molybdopterin guanylyltransferase</fullName>
    </alternativeName>
    <alternativeName>
        <fullName evidence="8">Mo-MPT guanylyltransferase</fullName>
    </alternativeName>
    <alternativeName>
        <fullName evidence="8">Molybdopterin guanylyltransferase</fullName>
    </alternativeName>
    <alternativeName>
        <fullName evidence="8">Molybdopterin-guanine dinucleotide synthase</fullName>
        <shortName evidence="8">MGD synthase</shortName>
    </alternativeName>
</protein>
<feature type="binding site" evidence="8">
    <location>
        <position position="104"/>
    </location>
    <ligand>
        <name>Mg(2+)</name>
        <dbReference type="ChEBI" id="CHEBI:18420"/>
    </ligand>
</feature>
<keyword evidence="1 8" id="KW-0963">Cytoplasm</keyword>
<comment type="function">
    <text evidence="8">Transfers a GMP moiety from GTP to Mo-molybdopterin (Mo-MPT) cofactor (Moco or molybdenum cofactor) to form Mo-molybdopterin guanine dinucleotide (Mo-MGD) cofactor.</text>
</comment>
<comment type="catalytic activity">
    <reaction evidence="8">
        <text>Mo-molybdopterin + GTP + H(+) = Mo-molybdopterin guanine dinucleotide + diphosphate</text>
        <dbReference type="Rhea" id="RHEA:34243"/>
        <dbReference type="ChEBI" id="CHEBI:15378"/>
        <dbReference type="ChEBI" id="CHEBI:33019"/>
        <dbReference type="ChEBI" id="CHEBI:37565"/>
        <dbReference type="ChEBI" id="CHEBI:71302"/>
        <dbReference type="ChEBI" id="CHEBI:71310"/>
        <dbReference type="EC" id="2.7.7.77"/>
    </reaction>
</comment>
<evidence type="ECO:0000256" key="4">
    <source>
        <dbReference type="ARBA" id="ARBA00022741"/>
    </source>
</evidence>
<feature type="binding site" evidence="8">
    <location>
        <position position="104"/>
    </location>
    <ligand>
        <name>GTP</name>
        <dbReference type="ChEBI" id="CHEBI:37565"/>
    </ligand>
</feature>
<dbReference type="EMBL" id="LSGP01000017">
    <property type="protein sequence ID" value="KYZ76528.1"/>
    <property type="molecule type" value="Genomic_DNA"/>
</dbReference>
<keyword evidence="5 8" id="KW-0460">Magnesium</keyword>
<dbReference type="EC" id="2.7.7.77" evidence="8"/>
<evidence type="ECO:0000256" key="7">
    <source>
        <dbReference type="ARBA" id="ARBA00023150"/>
    </source>
</evidence>
<keyword evidence="4 8" id="KW-0547">Nucleotide-binding</keyword>
<evidence type="ECO:0000256" key="6">
    <source>
        <dbReference type="ARBA" id="ARBA00023134"/>
    </source>
</evidence>
<dbReference type="GO" id="GO:0005737">
    <property type="term" value="C:cytoplasm"/>
    <property type="evidence" value="ECO:0007669"/>
    <property type="project" value="UniProtKB-SubCell"/>
</dbReference>
<feature type="binding site" evidence="8">
    <location>
        <position position="30"/>
    </location>
    <ligand>
        <name>GTP</name>
        <dbReference type="ChEBI" id="CHEBI:37565"/>
    </ligand>
</feature>
<dbReference type="PANTHER" id="PTHR19136:SF81">
    <property type="entry name" value="MOLYBDENUM COFACTOR GUANYLYLTRANSFERASE"/>
    <property type="match status" value="1"/>
</dbReference>
<dbReference type="Pfam" id="PF12804">
    <property type="entry name" value="NTP_transf_3"/>
    <property type="match status" value="1"/>
</dbReference>
<dbReference type="HAMAP" id="MF_00316">
    <property type="entry name" value="MobA"/>
    <property type="match status" value="1"/>
</dbReference>
<comment type="caution">
    <text evidence="10">The sequence shown here is derived from an EMBL/GenBank/DDBJ whole genome shotgun (WGS) entry which is preliminary data.</text>
</comment>
<keyword evidence="6 8" id="KW-0342">GTP-binding</keyword>
<keyword evidence="3 8" id="KW-0479">Metal-binding</keyword>
<dbReference type="InterPro" id="IPR013482">
    <property type="entry name" value="Molybde_CF_guanTrfase"/>
</dbReference>
<evidence type="ECO:0000313" key="11">
    <source>
        <dbReference type="Proteomes" id="UP000076268"/>
    </source>
</evidence>
<evidence type="ECO:0000256" key="1">
    <source>
        <dbReference type="ARBA" id="ARBA00022490"/>
    </source>
</evidence>
<sequence length="202" mass="21951">MGALFSRNLVPRPSGIILAGGKSSRMGSDKASLTWGDSDILHRQLTVLATVCAELIVVSNELRYIRFPAVRVVADRYADCGPLGGLEAGLAAAQPGLCFVVACDMPFLDAGSVSYISQAANGVDAAVPLVDNRWHPLYAAYQTTCLPVIRSQLKAGRLRMSELLSIVRVRTVAAEELLPFNRELLMLQNINTPDEWKAVRRL</sequence>
<dbReference type="InterPro" id="IPR025877">
    <property type="entry name" value="MobA-like_NTP_Trfase"/>
</dbReference>
<organism evidence="10 11">
    <name type="scientific">Anaerosporomusa subterranea</name>
    <dbReference type="NCBI Taxonomy" id="1794912"/>
    <lineage>
        <taxon>Bacteria</taxon>
        <taxon>Bacillati</taxon>
        <taxon>Bacillota</taxon>
        <taxon>Negativicutes</taxon>
        <taxon>Acetonemataceae</taxon>
        <taxon>Anaerosporomusa</taxon>
    </lineage>
</organism>
<comment type="caution">
    <text evidence="8">Lacks conserved residue(s) required for the propagation of feature annotation.</text>
</comment>
<accession>A0A154BSN6</accession>
<comment type="cofactor">
    <cofactor evidence="8">
        <name>Mg(2+)</name>
        <dbReference type="ChEBI" id="CHEBI:18420"/>
    </cofactor>
</comment>
<evidence type="ECO:0000259" key="9">
    <source>
        <dbReference type="Pfam" id="PF12804"/>
    </source>
</evidence>
<feature type="binding site" evidence="8">
    <location>
        <begin position="18"/>
        <end position="20"/>
    </location>
    <ligand>
        <name>GTP</name>
        <dbReference type="ChEBI" id="CHEBI:37565"/>
    </ligand>
</feature>
<evidence type="ECO:0000256" key="5">
    <source>
        <dbReference type="ARBA" id="ARBA00022842"/>
    </source>
</evidence>
<comment type="similarity">
    <text evidence="8">Belongs to the MobA family.</text>
</comment>